<dbReference type="InterPro" id="IPR000223">
    <property type="entry name" value="Pept_S26A_signal_pept_1"/>
</dbReference>
<dbReference type="SUPFAM" id="SSF51306">
    <property type="entry name" value="LexA/Signal peptidase"/>
    <property type="match status" value="1"/>
</dbReference>
<sequence>MKHALKFVMALTVTILLMLAFRALVFTVYTVRGTALEPCLVDGDRVLVNRWSYGLRTGDGRLFSYARWIGGRVGRGDLVVFNSPADTLRPVHRRETLAYYCTGVPGDTVTAENGRIVVPGKKVAIGVTPANAALIAYLYGKYEGRNARVSGGQLYVDGRRIECATFANDYYWFSSGRRSDKSDSRCFGFVPETFIIGKVIMLMYSVDGGKPVNCCLRDGRTFLLIRNP</sequence>
<name>A0A938WUS2_9BACT</name>
<dbReference type="CDD" id="cd06530">
    <property type="entry name" value="S26_SPase_I"/>
    <property type="match status" value="1"/>
</dbReference>
<dbReference type="RefSeq" id="WP_205105728.1">
    <property type="nucleotide sequence ID" value="NZ_JACJJG010000102.1"/>
</dbReference>
<dbReference type="GO" id="GO:0009003">
    <property type="term" value="F:signal peptidase activity"/>
    <property type="evidence" value="ECO:0007669"/>
    <property type="project" value="UniProtKB-EC"/>
</dbReference>
<dbReference type="InterPro" id="IPR036286">
    <property type="entry name" value="LexA/Signal_pep-like_sf"/>
</dbReference>
<dbReference type="Gene3D" id="2.10.109.10">
    <property type="entry name" value="Umud Fragment, subunit A"/>
    <property type="match status" value="1"/>
</dbReference>
<evidence type="ECO:0000256" key="3">
    <source>
        <dbReference type="RuleBase" id="RU362042"/>
    </source>
</evidence>
<reference evidence="5" key="1">
    <citation type="submission" date="2020-08" db="EMBL/GenBank/DDBJ databases">
        <authorList>
            <person name="Cejkova D."/>
            <person name="Kubasova T."/>
            <person name="Jahodarova E."/>
            <person name="Rychlik I."/>
        </authorList>
    </citation>
    <scope>NUCLEOTIDE SEQUENCE</scope>
    <source>
        <strain evidence="5">An824</strain>
    </source>
</reference>
<dbReference type="PANTHER" id="PTHR43390">
    <property type="entry name" value="SIGNAL PEPTIDASE I"/>
    <property type="match status" value="1"/>
</dbReference>
<dbReference type="EMBL" id="JACJJG010000102">
    <property type="protein sequence ID" value="MBM6674613.1"/>
    <property type="molecule type" value="Genomic_DNA"/>
</dbReference>
<keyword evidence="3 5" id="KW-0378">Hydrolase</keyword>
<evidence type="ECO:0000259" key="4">
    <source>
        <dbReference type="Pfam" id="PF10502"/>
    </source>
</evidence>
<comment type="caution">
    <text evidence="5">The sequence shown here is derived from an EMBL/GenBank/DDBJ whole genome shotgun (WGS) entry which is preliminary data.</text>
</comment>
<dbReference type="PANTHER" id="PTHR43390:SF1">
    <property type="entry name" value="CHLOROPLAST PROCESSING PEPTIDASE"/>
    <property type="match status" value="1"/>
</dbReference>
<evidence type="ECO:0000256" key="1">
    <source>
        <dbReference type="ARBA" id="ARBA00009370"/>
    </source>
</evidence>
<comment type="similarity">
    <text evidence="1 3">Belongs to the peptidase S26 family.</text>
</comment>
<protein>
    <recommendedName>
        <fullName evidence="2 3">Signal peptidase I</fullName>
        <ecNumber evidence="3">3.4.21.89</ecNumber>
    </recommendedName>
</protein>
<dbReference type="GO" id="GO:0004252">
    <property type="term" value="F:serine-type endopeptidase activity"/>
    <property type="evidence" value="ECO:0007669"/>
    <property type="project" value="InterPro"/>
</dbReference>
<dbReference type="Pfam" id="PF10502">
    <property type="entry name" value="Peptidase_S26"/>
    <property type="match status" value="1"/>
</dbReference>
<evidence type="ECO:0000313" key="6">
    <source>
        <dbReference type="Proteomes" id="UP000706891"/>
    </source>
</evidence>
<comment type="subcellular location">
    <subcellularLocation>
        <location evidence="3">Membrane</location>
        <topology evidence="3">Single-pass type II membrane protein</topology>
    </subcellularLocation>
</comment>
<proteinExistence type="inferred from homology"/>
<keyword evidence="6" id="KW-1185">Reference proteome</keyword>
<dbReference type="NCBIfam" id="TIGR02227">
    <property type="entry name" value="sigpep_I_bact"/>
    <property type="match status" value="1"/>
</dbReference>
<dbReference type="EC" id="3.4.21.89" evidence="3"/>
<feature type="domain" description="Peptidase S26" evidence="4">
    <location>
        <begin position="6"/>
        <end position="203"/>
    </location>
</feature>
<dbReference type="InterPro" id="IPR019533">
    <property type="entry name" value="Peptidase_S26"/>
</dbReference>
<reference evidence="5" key="2">
    <citation type="journal article" date="2021" name="Sci. Rep.">
        <title>The distribution of antibiotic resistance genes in chicken gut microbiota commensals.</title>
        <authorList>
            <person name="Juricova H."/>
            <person name="Matiasovicova J."/>
            <person name="Kubasova T."/>
            <person name="Cejkova D."/>
            <person name="Rychlik I."/>
        </authorList>
    </citation>
    <scope>NUCLEOTIDE SEQUENCE</scope>
    <source>
        <strain evidence="5">An824</strain>
    </source>
</reference>
<dbReference type="GO" id="GO:0006465">
    <property type="term" value="P:signal peptide processing"/>
    <property type="evidence" value="ECO:0007669"/>
    <property type="project" value="InterPro"/>
</dbReference>
<dbReference type="GO" id="GO:0016020">
    <property type="term" value="C:membrane"/>
    <property type="evidence" value="ECO:0007669"/>
    <property type="project" value="UniProtKB-SubCell"/>
</dbReference>
<evidence type="ECO:0000313" key="5">
    <source>
        <dbReference type="EMBL" id="MBM6674613.1"/>
    </source>
</evidence>
<keyword evidence="3" id="KW-0645">Protease</keyword>
<comment type="catalytic activity">
    <reaction evidence="3">
        <text>Cleavage of hydrophobic, N-terminal signal or leader sequences from secreted and periplasmic proteins.</text>
        <dbReference type="EC" id="3.4.21.89"/>
    </reaction>
</comment>
<gene>
    <name evidence="5" type="primary">lepB</name>
    <name evidence="5" type="ORF">H6A34_12100</name>
</gene>
<dbReference type="AlphaFoldDB" id="A0A938WUS2"/>
<accession>A0A938WUS2</accession>
<dbReference type="Proteomes" id="UP000706891">
    <property type="component" value="Unassembled WGS sequence"/>
</dbReference>
<evidence type="ECO:0000256" key="2">
    <source>
        <dbReference type="ARBA" id="ARBA00019232"/>
    </source>
</evidence>
<organism evidence="5 6">
    <name type="scientific">Marseilla massiliensis</name>
    <dbReference type="NCBI Taxonomy" id="1841864"/>
    <lineage>
        <taxon>Bacteria</taxon>
        <taxon>Pseudomonadati</taxon>
        <taxon>Bacteroidota</taxon>
        <taxon>Bacteroidia</taxon>
        <taxon>Bacteroidales</taxon>
        <taxon>Prevotellaceae</taxon>
        <taxon>Marseilla</taxon>
    </lineage>
</organism>